<dbReference type="InterPro" id="IPR050259">
    <property type="entry name" value="SDR"/>
</dbReference>
<dbReference type="SUPFAM" id="SSF51735">
    <property type="entry name" value="NAD(P)-binding Rossmann-fold domains"/>
    <property type="match status" value="1"/>
</dbReference>
<dbReference type="PRINTS" id="PR00081">
    <property type="entry name" value="GDHRDH"/>
</dbReference>
<gene>
    <name evidence="4" type="ORF">PSU93_11720</name>
</gene>
<dbReference type="EMBL" id="JAQSDF010000043">
    <property type="protein sequence ID" value="MDI1231807.1"/>
    <property type="molecule type" value="Genomic_DNA"/>
</dbReference>
<dbReference type="InterPro" id="IPR036291">
    <property type="entry name" value="NAD(P)-bd_dom_sf"/>
</dbReference>
<dbReference type="Gene3D" id="3.40.50.720">
    <property type="entry name" value="NAD(P)-binding Rossmann-like Domain"/>
    <property type="match status" value="1"/>
</dbReference>
<keyword evidence="5" id="KW-1185">Reference proteome</keyword>
<feature type="domain" description="Ketoreductase" evidence="3">
    <location>
        <begin position="4"/>
        <end position="185"/>
    </location>
</feature>
<comment type="caution">
    <text evidence="4">The sequence shown here is derived from an EMBL/GenBank/DDBJ whole genome shotgun (WGS) entry which is preliminary data.</text>
</comment>
<protein>
    <submittedName>
        <fullName evidence="4">3-oxoacyl-ACP reductase FabG</fullName>
    </submittedName>
</protein>
<dbReference type="GO" id="GO:0016491">
    <property type="term" value="F:oxidoreductase activity"/>
    <property type="evidence" value="ECO:0007669"/>
    <property type="project" value="UniProtKB-KW"/>
</dbReference>
<dbReference type="SMART" id="SM00822">
    <property type="entry name" value="PKS_KR"/>
    <property type="match status" value="1"/>
</dbReference>
<dbReference type="Proteomes" id="UP001160519">
    <property type="component" value="Unassembled WGS sequence"/>
</dbReference>
<dbReference type="InterPro" id="IPR057326">
    <property type="entry name" value="KR_dom"/>
</dbReference>
<dbReference type="FunFam" id="3.40.50.720:FF:000173">
    <property type="entry name" value="3-oxoacyl-[acyl-carrier protein] reductase"/>
    <property type="match status" value="1"/>
</dbReference>
<evidence type="ECO:0000256" key="1">
    <source>
        <dbReference type="ARBA" id="ARBA00006484"/>
    </source>
</evidence>
<keyword evidence="2" id="KW-0560">Oxidoreductase</keyword>
<reference evidence="4" key="1">
    <citation type="submission" date="2023-01" db="EMBL/GenBank/DDBJ databases">
        <title>Biogeochemical cycle of methane in antarctic sediments.</title>
        <authorList>
            <person name="Roldan D.M."/>
            <person name="Menes R.J."/>
        </authorList>
    </citation>
    <scope>NUCLEOTIDE SEQUENCE [LARGE SCALE GENOMIC DNA]</scope>
    <source>
        <strain evidence="4">K-2018 MAG008</strain>
    </source>
</reference>
<dbReference type="AlphaFoldDB" id="A0AA43Q743"/>
<evidence type="ECO:0000259" key="3">
    <source>
        <dbReference type="SMART" id="SM00822"/>
    </source>
</evidence>
<dbReference type="PRINTS" id="PR00080">
    <property type="entry name" value="SDRFAMILY"/>
</dbReference>
<comment type="similarity">
    <text evidence="1">Belongs to the short-chain dehydrogenases/reductases (SDR) family.</text>
</comment>
<organism evidence="4 5">
    <name type="scientific">Candidatus Methylobacter titanis</name>
    <dbReference type="NCBI Taxonomy" id="3053457"/>
    <lineage>
        <taxon>Bacteria</taxon>
        <taxon>Pseudomonadati</taxon>
        <taxon>Pseudomonadota</taxon>
        <taxon>Gammaproteobacteria</taxon>
        <taxon>Methylococcales</taxon>
        <taxon>Methylococcaceae</taxon>
        <taxon>Methylobacter</taxon>
    </lineage>
</organism>
<dbReference type="PROSITE" id="PS00061">
    <property type="entry name" value="ADH_SHORT"/>
    <property type="match status" value="1"/>
</dbReference>
<dbReference type="GO" id="GO:0032787">
    <property type="term" value="P:monocarboxylic acid metabolic process"/>
    <property type="evidence" value="ECO:0007669"/>
    <property type="project" value="UniProtKB-ARBA"/>
</dbReference>
<dbReference type="InterPro" id="IPR020904">
    <property type="entry name" value="Sc_DH/Rdtase_CS"/>
</dbReference>
<dbReference type="NCBIfam" id="NF009466">
    <property type="entry name" value="PRK12826.1-2"/>
    <property type="match status" value="1"/>
</dbReference>
<sequence>MNHEVAFVTGASRGIGKAIAEELIKAQYKVAVGYNSHKELAELVANGFSSAMAVHVDISDEGSIDQAIKCTEERFGEVDILVNNAGIAQQKPFLELTDADWQQMMSVNLLGAVRCTRRVLPAMIGKKYGRIINISSIGGQWGGVYQVHYAASKAGLINLTMSMARLYSQEGITCNVIAPGLIETDMIAEEMNDAAAYKRIEAIPSARLGSVQEVAAVAIFLASKEASYITGQTINVNGGMYFG</sequence>
<proteinExistence type="inferred from homology"/>
<accession>A0AA43Q743</accession>
<name>A0AA43Q743_9GAMM</name>
<evidence type="ECO:0000256" key="2">
    <source>
        <dbReference type="ARBA" id="ARBA00023002"/>
    </source>
</evidence>
<evidence type="ECO:0000313" key="5">
    <source>
        <dbReference type="Proteomes" id="UP001160519"/>
    </source>
</evidence>
<dbReference type="Pfam" id="PF13561">
    <property type="entry name" value="adh_short_C2"/>
    <property type="match status" value="1"/>
</dbReference>
<dbReference type="PANTHER" id="PTHR42879:SF2">
    <property type="entry name" value="3-OXOACYL-[ACYL-CARRIER-PROTEIN] REDUCTASE FABG"/>
    <property type="match status" value="1"/>
</dbReference>
<dbReference type="InterPro" id="IPR002347">
    <property type="entry name" value="SDR_fam"/>
</dbReference>
<dbReference type="PANTHER" id="PTHR42879">
    <property type="entry name" value="3-OXOACYL-(ACYL-CARRIER-PROTEIN) REDUCTASE"/>
    <property type="match status" value="1"/>
</dbReference>
<evidence type="ECO:0000313" key="4">
    <source>
        <dbReference type="EMBL" id="MDI1231807.1"/>
    </source>
</evidence>